<dbReference type="AlphaFoldDB" id="A0A087AKU7"/>
<protein>
    <recommendedName>
        <fullName evidence="2">Leucine rich repeat variant domain-containing protein</fullName>
    </recommendedName>
</protein>
<dbReference type="EMBL" id="JGYW01000003">
    <property type="protein sequence ID" value="KFI59397.1"/>
    <property type="molecule type" value="Genomic_DNA"/>
</dbReference>
<gene>
    <name evidence="3" type="ORF">BGLCM_0508</name>
</gene>
<evidence type="ECO:0000313" key="3">
    <source>
        <dbReference type="EMBL" id="KFI59397.1"/>
    </source>
</evidence>
<comment type="caution">
    <text evidence="3">The sequence shown here is derived from an EMBL/GenBank/DDBJ whole genome shotgun (WGS) entry which is preliminary data.</text>
</comment>
<feature type="domain" description="Leucine rich repeat variant" evidence="2">
    <location>
        <begin position="59"/>
        <end position="114"/>
    </location>
</feature>
<feature type="compositionally biased region" description="Basic residues" evidence="1">
    <location>
        <begin position="19"/>
        <end position="28"/>
    </location>
</feature>
<keyword evidence="4" id="KW-1185">Reference proteome</keyword>
<dbReference type="RefSeq" id="WP_044084627.1">
    <property type="nucleotide sequence ID" value="NZ_ABXB03000003.1"/>
</dbReference>
<evidence type="ECO:0000259" key="2">
    <source>
        <dbReference type="Pfam" id="PF25591"/>
    </source>
</evidence>
<evidence type="ECO:0000256" key="1">
    <source>
        <dbReference type="SAM" id="MobiDB-lite"/>
    </source>
</evidence>
<sequence>MKHHTTRASRREHGPAATHRLRRQHAAQRLHAEQPALSRSSTQQGRHPLAPPPAPITLTPLVAMDADTDAELLWHIARTAPELRRWLVANPSADAELLEFVAQAGGPGVKDAFDVLFDSMDYDVAWRKRTRRRKSPDNR</sequence>
<reference evidence="3 4" key="1">
    <citation type="submission" date="2014-03" db="EMBL/GenBank/DDBJ databases">
        <title>Genomics of Bifidobacteria.</title>
        <authorList>
            <person name="Ventura M."/>
            <person name="Milani C."/>
            <person name="Lugli G.A."/>
        </authorList>
    </citation>
    <scope>NUCLEOTIDE SEQUENCE [LARGE SCALE GENOMIC DNA]</scope>
    <source>
        <strain evidence="3 4">LMG 11596</strain>
    </source>
</reference>
<dbReference type="Pfam" id="PF25591">
    <property type="entry name" value="LRV_2"/>
    <property type="match status" value="1"/>
</dbReference>
<accession>A0A087AKU7</accession>
<name>A0A087AKU7_9BIFI</name>
<organism evidence="3 4">
    <name type="scientific">Bifidobacterium gallicum DSM 20093 = LMG 11596</name>
    <dbReference type="NCBI Taxonomy" id="561180"/>
    <lineage>
        <taxon>Bacteria</taxon>
        <taxon>Bacillati</taxon>
        <taxon>Actinomycetota</taxon>
        <taxon>Actinomycetes</taxon>
        <taxon>Bifidobacteriales</taxon>
        <taxon>Bifidobacteriaceae</taxon>
        <taxon>Bifidobacterium</taxon>
    </lineage>
</organism>
<evidence type="ECO:0000313" key="4">
    <source>
        <dbReference type="Proteomes" id="UP000029074"/>
    </source>
</evidence>
<feature type="region of interest" description="Disordered" evidence="1">
    <location>
        <begin position="1"/>
        <end position="57"/>
    </location>
</feature>
<dbReference type="InterPro" id="IPR057893">
    <property type="entry name" value="LRV_2"/>
</dbReference>
<dbReference type="Proteomes" id="UP000029074">
    <property type="component" value="Unassembled WGS sequence"/>
</dbReference>
<proteinExistence type="predicted"/>